<organism evidence="2 3">
    <name type="scientific">Rhodofomes roseus</name>
    <dbReference type="NCBI Taxonomy" id="34475"/>
    <lineage>
        <taxon>Eukaryota</taxon>
        <taxon>Fungi</taxon>
        <taxon>Dikarya</taxon>
        <taxon>Basidiomycota</taxon>
        <taxon>Agaricomycotina</taxon>
        <taxon>Agaricomycetes</taxon>
        <taxon>Polyporales</taxon>
        <taxon>Rhodofomes</taxon>
    </lineage>
</organism>
<comment type="caution">
    <text evidence="2">The sequence shown here is derived from an EMBL/GenBank/DDBJ whole genome shotgun (WGS) entry which is preliminary data.</text>
</comment>
<evidence type="ECO:0000256" key="1">
    <source>
        <dbReference type="SAM" id="SignalP"/>
    </source>
</evidence>
<reference evidence="2 3" key="1">
    <citation type="journal article" date="2021" name="Environ. Microbiol.">
        <title>Gene family expansions and transcriptome signatures uncover fungal adaptations to wood decay.</title>
        <authorList>
            <person name="Hage H."/>
            <person name="Miyauchi S."/>
            <person name="Viragh M."/>
            <person name="Drula E."/>
            <person name="Min B."/>
            <person name="Chaduli D."/>
            <person name="Navarro D."/>
            <person name="Favel A."/>
            <person name="Norest M."/>
            <person name="Lesage-Meessen L."/>
            <person name="Balint B."/>
            <person name="Merenyi Z."/>
            <person name="de Eugenio L."/>
            <person name="Morin E."/>
            <person name="Martinez A.T."/>
            <person name="Baldrian P."/>
            <person name="Stursova M."/>
            <person name="Martinez M.J."/>
            <person name="Novotny C."/>
            <person name="Magnuson J.K."/>
            <person name="Spatafora J.W."/>
            <person name="Maurice S."/>
            <person name="Pangilinan J."/>
            <person name="Andreopoulos W."/>
            <person name="LaButti K."/>
            <person name="Hundley H."/>
            <person name="Na H."/>
            <person name="Kuo A."/>
            <person name="Barry K."/>
            <person name="Lipzen A."/>
            <person name="Henrissat B."/>
            <person name="Riley R."/>
            <person name="Ahrendt S."/>
            <person name="Nagy L.G."/>
            <person name="Grigoriev I.V."/>
            <person name="Martin F."/>
            <person name="Rosso M.N."/>
        </authorList>
    </citation>
    <scope>NUCLEOTIDE SEQUENCE [LARGE SCALE GENOMIC DNA]</scope>
    <source>
        <strain evidence="2 3">CIRM-BRFM 1785</strain>
    </source>
</reference>
<evidence type="ECO:0000313" key="3">
    <source>
        <dbReference type="Proteomes" id="UP000814176"/>
    </source>
</evidence>
<accession>A0ABQ8KPX5</accession>
<feature type="chain" id="PRO_5046188279" description="Secreted protein" evidence="1">
    <location>
        <begin position="23"/>
        <end position="145"/>
    </location>
</feature>
<dbReference type="Proteomes" id="UP000814176">
    <property type="component" value="Unassembled WGS sequence"/>
</dbReference>
<sequence length="145" mass="15858">MPLWLALSAAVTAWSHIGLSLCAELPYALFVPCRLVLCARFSRNPIFAAKHGARFIIGVESTATTRIRRHFVHRSSTTASTALRGTTLSSSIELSYQVPSVHYSGNLDCSHPSKRPAVVMHHVGLWPIRYAPAAHTSSTHLELDA</sequence>
<feature type="signal peptide" evidence="1">
    <location>
        <begin position="1"/>
        <end position="22"/>
    </location>
</feature>
<keyword evidence="1" id="KW-0732">Signal</keyword>
<proteinExistence type="predicted"/>
<gene>
    <name evidence="2" type="ORF">C8Q71DRAFT_418986</name>
</gene>
<keyword evidence="3" id="KW-1185">Reference proteome</keyword>
<name>A0ABQ8KPX5_9APHY</name>
<dbReference type="GeneID" id="71999167"/>
<evidence type="ECO:0008006" key="4">
    <source>
        <dbReference type="Google" id="ProtNLM"/>
    </source>
</evidence>
<evidence type="ECO:0000313" key="2">
    <source>
        <dbReference type="EMBL" id="KAH9840668.1"/>
    </source>
</evidence>
<protein>
    <recommendedName>
        <fullName evidence="4">Secreted protein</fullName>
    </recommendedName>
</protein>
<dbReference type="RefSeq" id="XP_047782134.1">
    <property type="nucleotide sequence ID" value="XM_047918435.1"/>
</dbReference>
<dbReference type="EMBL" id="JADCUA010000004">
    <property type="protein sequence ID" value="KAH9840668.1"/>
    <property type="molecule type" value="Genomic_DNA"/>
</dbReference>